<dbReference type="PROSITE" id="PS51257">
    <property type="entry name" value="PROKAR_LIPOPROTEIN"/>
    <property type="match status" value="1"/>
</dbReference>
<evidence type="ECO:0000256" key="4">
    <source>
        <dbReference type="ARBA" id="ARBA00016202"/>
    </source>
</evidence>
<dbReference type="SUPFAM" id="SSF89392">
    <property type="entry name" value="Prokaryotic lipoproteins and lipoprotein localization factors"/>
    <property type="match status" value="1"/>
</dbReference>
<comment type="subcellular location">
    <subcellularLocation>
        <location evidence="1">Cell outer membrane</location>
        <topology evidence="1">Lipid-anchor</topology>
    </subcellularLocation>
</comment>
<keyword evidence="14" id="KW-1185">Reference proteome</keyword>
<keyword evidence="10" id="KW-0143">Chaperone</keyword>
<dbReference type="Proteomes" id="UP001597304">
    <property type="component" value="Unassembled WGS sequence"/>
</dbReference>
<evidence type="ECO:0000313" key="14">
    <source>
        <dbReference type="Proteomes" id="UP001597304"/>
    </source>
</evidence>
<keyword evidence="11" id="KW-0998">Cell outer membrane</keyword>
<evidence type="ECO:0000256" key="3">
    <source>
        <dbReference type="ARBA" id="ARBA00011245"/>
    </source>
</evidence>
<name>A0ABW4KR40_9BURK</name>
<dbReference type="RefSeq" id="WP_255507736.1">
    <property type="nucleotide sequence ID" value="NZ_JBHUEJ010000008.1"/>
</dbReference>
<evidence type="ECO:0000256" key="5">
    <source>
        <dbReference type="ARBA" id="ARBA00022448"/>
    </source>
</evidence>
<reference evidence="14" key="1">
    <citation type="journal article" date="2019" name="Int. J. Syst. Evol. Microbiol.">
        <title>The Global Catalogue of Microorganisms (GCM) 10K type strain sequencing project: providing services to taxonomists for standard genome sequencing and annotation.</title>
        <authorList>
            <consortium name="The Broad Institute Genomics Platform"/>
            <consortium name="The Broad Institute Genome Sequencing Center for Infectious Disease"/>
            <person name="Wu L."/>
            <person name="Ma J."/>
        </authorList>
    </citation>
    <scope>NUCLEOTIDE SEQUENCE [LARGE SCALE GENOMIC DNA]</scope>
    <source>
        <strain evidence="14">LMG 29247</strain>
    </source>
</reference>
<evidence type="ECO:0000256" key="11">
    <source>
        <dbReference type="ARBA" id="ARBA00023237"/>
    </source>
</evidence>
<proteinExistence type="inferred from homology"/>
<evidence type="ECO:0000256" key="1">
    <source>
        <dbReference type="ARBA" id="ARBA00004459"/>
    </source>
</evidence>
<keyword evidence="6" id="KW-0732">Signal</keyword>
<evidence type="ECO:0000313" key="13">
    <source>
        <dbReference type="EMBL" id="MFD1709703.1"/>
    </source>
</evidence>
<evidence type="ECO:0000256" key="8">
    <source>
        <dbReference type="ARBA" id="ARBA00023136"/>
    </source>
</evidence>
<dbReference type="InterPro" id="IPR029046">
    <property type="entry name" value="LolA/LolB/LppX"/>
</dbReference>
<evidence type="ECO:0000256" key="10">
    <source>
        <dbReference type="ARBA" id="ARBA00023186"/>
    </source>
</evidence>
<keyword evidence="8" id="KW-0472">Membrane</keyword>
<dbReference type="Pfam" id="PF03550">
    <property type="entry name" value="LolB"/>
    <property type="match status" value="1"/>
</dbReference>
<comment type="subunit">
    <text evidence="3">Monomer.</text>
</comment>
<protein>
    <recommendedName>
        <fullName evidence="4">Outer-membrane lipoprotein LolB</fullName>
    </recommendedName>
</protein>
<sequence length="176" mass="18751">MSRAASIEDTAAPPLSRRSVGWLFASLLIAGCATSTKGGASFDAETNRWSGRLALNVASEPPQSFSAGFELSGQPDKGELRLTSPLGNILGVMQWQPGQALLSQGEQVRQFDSVEALAAEVTGAPIPVRALFAWLRGQPEEVTGWQADLGQLPAGRLSAQRQMPLPTAELRIVLDR</sequence>
<keyword evidence="12 13" id="KW-0449">Lipoprotein</keyword>
<gene>
    <name evidence="13" type="ORF">ACFSF0_03735</name>
</gene>
<keyword evidence="7" id="KW-0653">Protein transport</keyword>
<evidence type="ECO:0000256" key="6">
    <source>
        <dbReference type="ARBA" id="ARBA00022729"/>
    </source>
</evidence>
<accession>A0ABW4KR40</accession>
<keyword evidence="5" id="KW-0813">Transport</keyword>
<keyword evidence="9" id="KW-0564">Palmitate</keyword>
<evidence type="ECO:0000256" key="2">
    <source>
        <dbReference type="ARBA" id="ARBA00009696"/>
    </source>
</evidence>
<dbReference type="Gene3D" id="2.50.20.10">
    <property type="entry name" value="Lipoprotein localisation LolA/LolB/LppX"/>
    <property type="match status" value="1"/>
</dbReference>
<evidence type="ECO:0000256" key="12">
    <source>
        <dbReference type="ARBA" id="ARBA00023288"/>
    </source>
</evidence>
<evidence type="ECO:0000256" key="7">
    <source>
        <dbReference type="ARBA" id="ARBA00022927"/>
    </source>
</evidence>
<comment type="caution">
    <text evidence="13">The sequence shown here is derived from an EMBL/GenBank/DDBJ whole genome shotgun (WGS) entry which is preliminary data.</text>
</comment>
<dbReference type="EMBL" id="JBHUEJ010000008">
    <property type="protein sequence ID" value="MFD1709703.1"/>
    <property type="molecule type" value="Genomic_DNA"/>
</dbReference>
<organism evidence="13 14">
    <name type="scientific">Ottowia flava</name>
    <dbReference type="NCBI Taxonomy" id="2675430"/>
    <lineage>
        <taxon>Bacteria</taxon>
        <taxon>Pseudomonadati</taxon>
        <taxon>Pseudomonadota</taxon>
        <taxon>Betaproteobacteria</taxon>
        <taxon>Burkholderiales</taxon>
        <taxon>Comamonadaceae</taxon>
        <taxon>Ottowia</taxon>
    </lineage>
</organism>
<evidence type="ECO:0000256" key="9">
    <source>
        <dbReference type="ARBA" id="ARBA00023139"/>
    </source>
</evidence>
<dbReference type="InterPro" id="IPR004565">
    <property type="entry name" value="OM_lipoprot_LolB"/>
</dbReference>
<comment type="similarity">
    <text evidence="2">Belongs to the LolB family.</text>
</comment>